<evidence type="ECO:0000313" key="2">
    <source>
        <dbReference type="Proteomes" id="UP000265520"/>
    </source>
</evidence>
<accession>A0A392M8K6</accession>
<gene>
    <name evidence="1" type="ORF">A2U01_0004653</name>
</gene>
<sequence>MLGCALCRHCLLCVSDETVSSKVALDLSINQIMNVLSSQQRLDNASMETIGQLGEHVMTQTFVQESCDNITANLHR</sequence>
<dbReference type="AlphaFoldDB" id="A0A392M8K6"/>
<comment type="caution">
    <text evidence="1">The sequence shown here is derived from an EMBL/GenBank/DDBJ whole genome shotgun (WGS) entry which is preliminary data.</text>
</comment>
<dbReference type="EMBL" id="LXQA010005821">
    <property type="protein sequence ID" value="MCH83827.1"/>
    <property type="molecule type" value="Genomic_DNA"/>
</dbReference>
<keyword evidence="2" id="KW-1185">Reference proteome</keyword>
<dbReference type="Proteomes" id="UP000265520">
    <property type="component" value="Unassembled WGS sequence"/>
</dbReference>
<protein>
    <submittedName>
        <fullName evidence="1">Putative zinc finger protein</fullName>
    </submittedName>
</protein>
<reference evidence="1 2" key="1">
    <citation type="journal article" date="2018" name="Front. Plant Sci.">
        <title>Red Clover (Trifolium pratense) and Zigzag Clover (T. medium) - A Picture of Genomic Similarities and Differences.</title>
        <authorList>
            <person name="Dluhosova J."/>
            <person name="Istvanek J."/>
            <person name="Nedelnik J."/>
            <person name="Repkova J."/>
        </authorList>
    </citation>
    <scope>NUCLEOTIDE SEQUENCE [LARGE SCALE GENOMIC DNA]</scope>
    <source>
        <strain evidence="2">cv. 10/8</strain>
        <tissue evidence="1">Leaf</tissue>
    </source>
</reference>
<name>A0A392M8K6_9FABA</name>
<organism evidence="1 2">
    <name type="scientific">Trifolium medium</name>
    <dbReference type="NCBI Taxonomy" id="97028"/>
    <lineage>
        <taxon>Eukaryota</taxon>
        <taxon>Viridiplantae</taxon>
        <taxon>Streptophyta</taxon>
        <taxon>Embryophyta</taxon>
        <taxon>Tracheophyta</taxon>
        <taxon>Spermatophyta</taxon>
        <taxon>Magnoliopsida</taxon>
        <taxon>eudicotyledons</taxon>
        <taxon>Gunneridae</taxon>
        <taxon>Pentapetalae</taxon>
        <taxon>rosids</taxon>
        <taxon>fabids</taxon>
        <taxon>Fabales</taxon>
        <taxon>Fabaceae</taxon>
        <taxon>Papilionoideae</taxon>
        <taxon>50 kb inversion clade</taxon>
        <taxon>NPAAA clade</taxon>
        <taxon>Hologalegina</taxon>
        <taxon>IRL clade</taxon>
        <taxon>Trifolieae</taxon>
        <taxon>Trifolium</taxon>
    </lineage>
</organism>
<evidence type="ECO:0000313" key="1">
    <source>
        <dbReference type="EMBL" id="MCH83827.1"/>
    </source>
</evidence>
<proteinExistence type="predicted"/>